<proteinExistence type="predicted"/>
<dbReference type="Proteomes" id="UP001316384">
    <property type="component" value="Chromosome"/>
</dbReference>
<evidence type="ECO:0000313" key="2">
    <source>
        <dbReference type="Proteomes" id="UP001316384"/>
    </source>
</evidence>
<organism evidence="1 2">
    <name type="scientific">Cellulomonas xiejunii</name>
    <dbReference type="NCBI Taxonomy" id="2968083"/>
    <lineage>
        <taxon>Bacteria</taxon>
        <taxon>Bacillati</taxon>
        <taxon>Actinomycetota</taxon>
        <taxon>Actinomycetes</taxon>
        <taxon>Micrococcales</taxon>
        <taxon>Cellulomonadaceae</taxon>
        <taxon>Cellulomonas</taxon>
    </lineage>
</organism>
<dbReference type="RefSeq" id="WP_227577545.1">
    <property type="nucleotide sequence ID" value="NZ_CP101987.1"/>
</dbReference>
<reference evidence="1 2" key="1">
    <citation type="submission" date="2022-07" db="EMBL/GenBank/DDBJ databases">
        <title>Novel species in genus cellulomonas.</title>
        <authorList>
            <person name="Ye L."/>
        </authorList>
    </citation>
    <scope>NUCLEOTIDE SEQUENCE [LARGE SCALE GENOMIC DNA]</scope>
    <source>
        <strain evidence="2">zg-B89</strain>
    </source>
</reference>
<accession>A0ABY5KVG5</accession>
<protein>
    <recommendedName>
        <fullName evidence="3">DUF222 domain-containing protein</fullName>
    </recommendedName>
</protein>
<dbReference type="EMBL" id="CP101987">
    <property type="protein sequence ID" value="UUI73237.1"/>
    <property type="molecule type" value="Genomic_DNA"/>
</dbReference>
<gene>
    <name evidence="1" type="ORF">NP048_07320</name>
</gene>
<evidence type="ECO:0000313" key="1">
    <source>
        <dbReference type="EMBL" id="UUI73237.1"/>
    </source>
</evidence>
<keyword evidence="2" id="KW-1185">Reference proteome</keyword>
<sequence length="261" mass="29658">MESSEQRFLHEIRSTYADLERWRVRASSVEEPERGSELAVDDHVFPRHRISSVAWLSLALAGEHLRLARDAIEAQQLYPSAHFSVLRSALVGAAQGVWILGPDHGAQRQERGLIVLAEMHEQMRKYYNRLSDFALSDQERTELVAQQEWLAQRVEEVARARTGRQKLELTTTVIPEALDLVFPDSERRQQGRALWYEMSGDAHVLGWSTIPRGSVIAADRLSGLATHVVGGSLDQISQPFIASYKMLRVGWSLYDRRCEGR</sequence>
<name>A0ABY5KVG5_9CELL</name>
<evidence type="ECO:0008006" key="3">
    <source>
        <dbReference type="Google" id="ProtNLM"/>
    </source>
</evidence>